<name>A0ABS9GTG6_9BACL</name>
<keyword evidence="4 6" id="KW-1133">Transmembrane helix</keyword>
<sequence length="192" mass="20714">MKKWNAILIGSIFIGVGINGLLAPHHLLDGGMIGISLIANYTWGFQPGLVIIILSLPLYGLAWFYHRSYFYNSLHGMLISSFFIDAFSPIRHWTHPPLLLCALIGGFLVGTGIGIMLQQDTSTGGTDLLALIISKLTNLNVGIIIFLIDGIVIICGGLLLGGESFVYSLITIIAVGITTTFITITKRTQPAI</sequence>
<comment type="subcellular location">
    <subcellularLocation>
        <location evidence="1">Cell membrane</location>
        <topology evidence="1">Multi-pass membrane protein</topology>
    </subcellularLocation>
</comment>
<feature type="transmembrane region" description="Helical" evidence="6">
    <location>
        <begin position="69"/>
        <end position="90"/>
    </location>
</feature>
<evidence type="ECO:0000256" key="2">
    <source>
        <dbReference type="ARBA" id="ARBA00022475"/>
    </source>
</evidence>
<evidence type="ECO:0000256" key="6">
    <source>
        <dbReference type="SAM" id="Phobius"/>
    </source>
</evidence>
<feature type="transmembrane region" description="Helical" evidence="6">
    <location>
        <begin position="96"/>
        <end position="117"/>
    </location>
</feature>
<feature type="transmembrane region" description="Helical" evidence="6">
    <location>
        <begin position="43"/>
        <end position="62"/>
    </location>
</feature>
<feature type="transmembrane region" description="Helical" evidence="6">
    <location>
        <begin position="165"/>
        <end position="184"/>
    </location>
</feature>
<dbReference type="EMBL" id="JAKIJS010000001">
    <property type="protein sequence ID" value="MCF6136129.1"/>
    <property type="molecule type" value="Genomic_DNA"/>
</dbReference>
<accession>A0ABS9GTG6</accession>
<reference evidence="7 8" key="1">
    <citation type="submission" date="2022-01" db="EMBL/GenBank/DDBJ databases">
        <title>Alkalihalobacillus sp. EGI L200015, a novel bacterium isolated from a salt lake sediment.</title>
        <authorList>
            <person name="Gao L."/>
            <person name="Fang B.-Z."/>
            <person name="Li W.-J."/>
        </authorList>
    </citation>
    <scope>NUCLEOTIDE SEQUENCE [LARGE SCALE GENOMIC DNA]</scope>
    <source>
        <strain evidence="7 8">KCTC 12718</strain>
    </source>
</reference>
<protein>
    <submittedName>
        <fullName evidence="7">YitT family protein</fullName>
    </submittedName>
</protein>
<keyword evidence="2" id="KW-1003">Cell membrane</keyword>
<keyword evidence="5 6" id="KW-0472">Membrane</keyword>
<comment type="caution">
    <text evidence="7">The sequence shown here is derived from an EMBL/GenBank/DDBJ whole genome shotgun (WGS) entry which is preliminary data.</text>
</comment>
<dbReference type="InterPro" id="IPR051461">
    <property type="entry name" value="UPF0750_membrane"/>
</dbReference>
<keyword evidence="8" id="KW-1185">Reference proteome</keyword>
<feature type="transmembrane region" description="Helical" evidence="6">
    <location>
        <begin position="7"/>
        <end position="23"/>
    </location>
</feature>
<dbReference type="PANTHER" id="PTHR33545">
    <property type="entry name" value="UPF0750 MEMBRANE PROTEIN YITT-RELATED"/>
    <property type="match status" value="1"/>
</dbReference>
<evidence type="ECO:0000256" key="1">
    <source>
        <dbReference type="ARBA" id="ARBA00004651"/>
    </source>
</evidence>
<evidence type="ECO:0000313" key="8">
    <source>
        <dbReference type="Proteomes" id="UP001649381"/>
    </source>
</evidence>
<evidence type="ECO:0000256" key="5">
    <source>
        <dbReference type="ARBA" id="ARBA00023136"/>
    </source>
</evidence>
<gene>
    <name evidence="7" type="ORF">L2716_00215</name>
</gene>
<dbReference type="InterPro" id="IPR003740">
    <property type="entry name" value="YitT"/>
</dbReference>
<dbReference type="Pfam" id="PF02588">
    <property type="entry name" value="YitT_membrane"/>
    <property type="match status" value="1"/>
</dbReference>
<dbReference type="Proteomes" id="UP001649381">
    <property type="component" value="Unassembled WGS sequence"/>
</dbReference>
<dbReference type="PANTHER" id="PTHR33545:SF5">
    <property type="entry name" value="UPF0750 MEMBRANE PROTEIN YITT"/>
    <property type="match status" value="1"/>
</dbReference>
<evidence type="ECO:0000256" key="3">
    <source>
        <dbReference type="ARBA" id="ARBA00022692"/>
    </source>
</evidence>
<evidence type="ECO:0000256" key="4">
    <source>
        <dbReference type="ARBA" id="ARBA00022989"/>
    </source>
</evidence>
<proteinExistence type="predicted"/>
<evidence type="ECO:0000313" key="7">
    <source>
        <dbReference type="EMBL" id="MCF6136129.1"/>
    </source>
</evidence>
<organism evidence="7 8">
    <name type="scientific">Pseudalkalibacillus berkeleyi</name>
    <dbReference type="NCBI Taxonomy" id="1069813"/>
    <lineage>
        <taxon>Bacteria</taxon>
        <taxon>Bacillati</taxon>
        <taxon>Bacillota</taxon>
        <taxon>Bacilli</taxon>
        <taxon>Bacillales</taxon>
        <taxon>Fictibacillaceae</taxon>
        <taxon>Pseudalkalibacillus</taxon>
    </lineage>
</organism>
<dbReference type="RefSeq" id="WP_236330298.1">
    <property type="nucleotide sequence ID" value="NZ_JAKIJS010000001.1"/>
</dbReference>
<keyword evidence="3 6" id="KW-0812">Transmembrane</keyword>
<feature type="transmembrane region" description="Helical" evidence="6">
    <location>
        <begin position="138"/>
        <end position="159"/>
    </location>
</feature>